<protein>
    <submittedName>
        <fullName evidence="2">Uncharacterized protein</fullName>
    </submittedName>
</protein>
<evidence type="ECO:0000313" key="2">
    <source>
        <dbReference type="EMBL" id="XBX82210.1"/>
    </source>
</evidence>
<dbReference type="AlphaFoldDB" id="A0AAU7W643"/>
<name>A0AAU7W643_9MICO</name>
<dbReference type="EMBL" id="CP158374">
    <property type="protein sequence ID" value="XBX82210.1"/>
    <property type="molecule type" value="Genomic_DNA"/>
</dbReference>
<feature type="transmembrane region" description="Helical" evidence="1">
    <location>
        <begin position="41"/>
        <end position="62"/>
    </location>
</feature>
<keyword evidence="1" id="KW-0812">Transmembrane</keyword>
<reference evidence="2" key="1">
    <citation type="submission" date="2024-05" db="EMBL/GenBank/DDBJ databases">
        <authorList>
            <person name="Yu L."/>
        </authorList>
    </citation>
    <scope>NUCLEOTIDE SEQUENCE</scope>
    <source>
        <strain evidence="2">G08B096</strain>
    </source>
</reference>
<evidence type="ECO:0000256" key="1">
    <source>
        <dbReference type="SAM" id="Phobius"/>
    </source>
</evidence>
<accession>A0AAU7W643</accession>
<gene>
    <name evidence="2" type="ORF">ABIQ69_16605</name>
</gene>
<keyword evidence="1" id="KW-1133">Transmembrane helix</keyword>
<dbReference type="RefSeq" id="WP_350348231.1">
    <property type="nucleotide sequence ID" value="NZ_CP158374.1"/>
</dbReference>
<keyword evidence="1" id="KW-0472">Membrane</keyword>
<organism evidence="2">
    <name type="scientific">Agromyces sp. G08B096</name>
    <dbReference type="NCBI Taxonomy" id="3156399"/>
    <lineage>
        <taxon>Bacteria</taxon>
        <taxon>Bacillati</taxon>
        <taxon>Actinomycetota</taxon>
        <taxon>Actinomycetes</taxon>
        <taxon>Micrococcales</taxon>
        <taxon>Microbacteriaceae</taxon>
        <taxon>Agromyces</taxon>
    </lineage>
</organism>
<proteinExistence type="predicted"/>
<feature type="transmembrane region" description="Helical" evidence="1">
    <location>
        <begin position="12"/>
        <end position="29"/>
    </location>
</feature>
<sequence length="131" mass="14017">MEVVLEPWNPWPLVFPLLVLVAGAVLAIAGRETRWMRDVGYVLVVLGPLSAFGLLGFLSGTWDQGQRRDALVELGYEQPTFSGGEGIVGGSPGAIDFRAERDGEIVEGQLVPLGGDRWRVDEGAAPTGGDR</sequence>